<dbReference type="PANTHER" id="PTHR33795">
    <property type="entry name" value="INSERTION ELEMENT IS150 PROTEIN INSJ"/>
    <property type="match status" value="1"/>
</dbReference>
<reference evidence="2 3" key="1">
    <citation type="submission" date="2017-09" db="EMBL/GenBank/DDBJ databases">
        <title>Large-scale bioinformatics analysis of Bacillus genomes uncovers conserved roles of natural products in bacterial physiology.</title>
        <authorList>
            <consortium name="Agbiome Team Llc"/>
            <person name="Bleich R.M."/>
            <person name="Kirk G.J."/>
            <person name="Santa Maria K.C."/>
            <person name="Allen S.E."/>
            <person name="Farag S."/>
            <person name="Shank E.A."/>
            <person name="Bowers A."/>
        </authorList>
    </citation>
    <scope>NUCLEOTIDE SEQUENCE [LARGE SCALE GENOMIC DNA]</scope>
    <source>
        <strain evidence="2 3">AFS027629</strain>
    </source>
</reference>
<comment type="caution">
    <text evidence="2">The sequence shown here is derived from an EMBL/GenBank/DDBJ whole genome shotgun (WGS) entry which is preliminary data.</text>
</comment>
<feature type="coiled-coil region" evidence="1">
    <location>
        <begin position="36"/>
        <end position="63"/>
    </location>
</feature>
<dbReference type="PANTHER" id="PTHR33795:SF1">
    <property type="entry name" value="INSERTION ELEMENT IS150 PROTEIN INSJ"/>
    <property type="match status" value="1"/>
</dbReference>
<accession>A0AB36SZI5</accession>
<dbReference type="EMBL" id="NUAP01000042">
    <property type="protein sequence ID" value="PEN85932.1"/>
    <property type="molecule type" value="Genomic_DNA"/>
</dbReference>
<dbReference type="AlphaFoldDB" id="A0AB36SZI5"/>
<keyword evidence="1" id="KW-0175">Coiled coil</keyword>
<organism evidence="2 3">
    <name type="scientific">Bacillus toyonensis</name>
    <dbReference type="NCBI Taxonomy" id="155322"/>
    <lineage>
        <taxon>Bacteria</taxon>
        <taxon>Bacillati</taxon>
        <taxon>Bacillota</taxon>
        <taxon>Bacilli</taxon>
        <taxon>Bacillales</taxon>
        <taxon>Bacillaceae</taxon>
        <taxon>Bacillus</taxon>
        <taxon>Bacillus cereus group</taxon>
    </lineage>
</organism>
<evidence type="ECO:0000313" key="2">
    <source>
        <dbReference type="EMBL" id="PEN85932.1"/>
    </source>
</evidence>
<dbReference type="SUPFAM" id="SSF46689">
    <property type="entry name" value="Homeodomain-like"/>
    <property type="match status" value="1"/>
</dbReference>
<name>A0AB36SZI5_9BACI</name>
<protein>
    <submittedName>
        <fullName evidence="2">Transposase</fullName>
    </submittedName>
</protein>
<proteinExistence type="predicted"/>
<sequence length="73" mass="8613">MVRRWKEIFDLKGVDFLYEKKKGGPAMENTRSKLSNAAIEGDIEALEEENERLRMEIDYLKKLKALVQKEKKL</sequence>
<dbReference type="InterPro" id="IPR052057">
    <property type="entry name" value="IS150/IS1296_orfA-like"/>
</dbReference>
<gene>
    <name evidence="2" type="ORF">CN551_22815</name>
</gene>
<evidence type="ECO:0000256" key="1">
    <source>
        <dbReference type="SAM" id="Coils"/>
    </source>
</evidence>
<dbReference type="InterPro" id="IPR009057">
    <property type="entry name" value="Homeodomain-like_sf"/>
</dbReference>
<evidence type="ECO:0000313" key="3">
    <source>
        <dbReference type="Proteomes" id="UP000220078"/>
    </source>
</evidence>
<dbReference type="Proteomes" id="UP000220078">
    <property type="component" value="Unassembled WGS sequence"/>
</dbReference>